<dbReference type="InterPro" id="IPR000630">
    <property type="entry name" value="Ribosomal_uS8"/>
</dbReference>
<dbReference type="Gene3D" id="3.30.1370.30">
    <property type="match status" value="1"/>
</dbReference>
<gene>
    <name evidence="4" type="primary">rps8</name>
</gene>
<dbReference type="GO" id="GO:1990904">
    <property type="term" value="C:ribonucleoprotein complex"/>
    <property type="evidence" value="ECO:0007669"/>
    <property type="project" value="UniProtKB-KW"/>
</dbReference>
<reference evidence="4" key="1">
    <citation type="journal article" date="2019" name="Genome Biol. Evol.">
        <title>Tracing the Evolution of the Plastome and Mitogenome in the Chloropicophyceae Uncovered Convergent tRNA Gene Losses and a Variant Plastid Genetic Code.</title>
        <authorList>
            <person name="Turmel M."/>
            <person name="Dos Santos A.L."/>
            <person name="Otis C."/>
            <person name="Sergerie R."/>
            <person name="Lemieux C."/>
        </authorList>
    </citation>
    <scope>NUCLEOTIDE SEQUENCE</scope>
</reference>
<keyword evidence="2 4" id="KW-0689">Ribosomal protein</keyword>
<dbReference type="Gene3D" id="3.30.1490.10">
    <property type="match status" value="1"/>
</dbReference>
<comment type="similarity">
    <text evidence="1">Belongs to the universal ribosomal protein uS8 family.</text>
</comment>
<sequence>MYLLSNLFSKLQTAQRLQKTDVKVPWSTATLRFIKLLKRQHLIRQYYVQDDKNIAIECYPNTLTQIRQISKSKKRIYIPAKRIGTLGQKGHIIVLSTSYGLLTAQEARILNVGGEILCEIY</sequence>
<evidence type="ECO:0000256" key="3">
    <source>
        <dbReference type="ARBA" id="ARBA00023274"/>
    </source>
</evidence>
<dbReference type="InterPro" id="IPR035987">
    <property type="entry name" value="Ribosomal_uS8_sf"/>
</dbReference>
<dbReference type="SUPFAM" id="SSF56047">
    <property type="entry name" value="Ribosomal protein S8"/>
    <property type="match status" value="1"/>
</dbReference>
<keyword evidence="3" id="KW-0687">Ribonucleoprotein</keyword>
<proteinExistence type="inferred from homology"/>
<keyword evidence="4" id="KW-0496">Mitochondrion</keyword>
<dbReference type="GO" id="GO:0006412">
    <property type="term" value="P:translation"/>
    <property type="evidence" value="ECO:0007669"/>
    <property type="project" value="InterPro"/>
</dbReference>
<evidence type="ECO:0000313" key="4">
    <source>
        <dbReference type="EMBL" id="QBX98829.1"/>
    </source>
</evidence>
<dbReference type="GO" id="GO:0005840">
    <property type="term" value="C:ribosome"/>
    <property type="evidence" value="ECO:0007669"/>
    <property type="project" value="UniProtKB-KW"/>
</dbReference>
<organism evidence="4">
    <name type="scientific">Chloropicon maureeniae</name>
    <dbReference type="NCBI Taxonomy" id="1461542"/>
    <lineage>
        <taxon>Eukaryota</taxon>
        <taxon>Viridiplantae</taxon>
        <taxon>Chlorophyta</taxon>
        <taxon>Chloropicophyceae</taxon>
        <taxon>Chloropicales</taxon>
        <taxon>Chloropicaceae</taxon>
        <taxon>Chloropicon</taxon>
    </lineage>
</organism>
<name>A0A4D6C722_9CHLO</name>
<dbReference type="EMBL" id="MK086008">
    <property type="protein sequence ID" value="QBX98829.1"/>
    <property type="molecule type" value="Genomic_DNA"/>
</dbReference>
<dbReference type="GO" id="GO:0003735">
    <property type="term" value="F:structural constituent of ribosome"/>
    <property type="evidence" value="ECO:0007669"/>
    <property type="project" value="InterPro"/>
</dbReference>
<dbReference type="GeneID" id="40513573"/>
<dbReference type="RefSeq" id="YP_009647145.1">
    <property type="nucleotide sequence ID" value="NC_042602.1"/>
</dbReference>
<dbReference type="Pfam" id="PF00410">
    <property type="entry name" value="Ribosomal_S8"/>
    <property type="match status" value="1"/>
</dbReference>
<geneLocation type="mitochondrion" evidence="4"/>
<evidence type="ECO:0000256" key="1">
    <source>
        <dbReference type="ARBA" id="ARBA00006471"/>
    </source>
</evidence>
<evidence type="ECO:0000256" key="2">
    <source>
        <dbReference type="ARBA" id="ARBA00022980"/>
    </source>
</evidence>
<accession>A0A4D6C722</accession>
<dbReference type="AlphaFoldDB" id="A0A4D6C722"/>
<protein>
    <submittedName>
        <fullName evidence="4">Ribosomal protein S8</fullName>
    </submittedName>
</protein>